<organism evidence="2 3">
    <name type="scientific">Salegentibacter maritimus</name>
    <dbReference type="NCBI Taxonomy" id="2794347"/>
    <lineage>
        <taxon>Bacteria</taxon>
        <taxon>Pseudomonadati</taxon>
        <taxon>Bacteroidota</taxon>
        <taxon>Flavobacteriia</taxon>
        <taxon>Flavobacteriales</taxon>
        <taxon>Flavobacteriaceae</taxon>
        <taxon>Salegentibacter</taxon>
    </lineage>
</organism>
<gene>
    <name evidence="2" type="ORF">I6U50_05610</name>
</gene>
<reference evidence="2 3" key="1">
    <citation type="submission" date="2020-12" db="EMBL/GenBank/DDBJ databases">
        <title>Salegentibacter orientalis sp. nov., isolated from costal sediment.</title>
        <authorList>
            <person name="Lian F.-B."/>
        </authorList>
    </citation>
    <scope>NUCLEOTIDE SEQUENCE [LARGE SCALE GENOMIC DNA]</scope>
    <source>
        <strain evidence="2 3">F60176</strain>
    </source>
</reference>
<dbReference type="Gene3D" id="1.10.260.40">
    <property type="entry name" value="lambda repressor-like DNA-binding domains"/>
    <property type="match status" value="1"/>
</dbReference>
<dbReference type="SUPFAM" id="SSF47413">
    <property type="entry name" value="lambda repressor-like DNA-binding domains"/>
    <property type="match status" value="1"/>
</dbReference>
<dbReference type="PROSITE" id="PS50943">
    <property type="entry name" value="HTH_CROC1"/>
    <property type="match status" value="1"/>
</dbReference>
<dbReference type="SMART" id="SM00530">
    <property type="entry name" value="HTH_XRE"/>
    <property type="match status" value="1"/>
</dbReference>
<dbReference type="InterPro" id="IPR010982">
    <property type="entry name" value="Lambda_DNA-bd_dom_sf"/>
</dbReference>
<proteinExistence type="predicted"/>
<evidence type="ECO:0000259" key="1">
    <source>
        <dbReference type="PROSITE" id="PS50943"/>
    </source>
</evidence>
<dbReference type="Proteomes" id="UP000635665">
    <property type="component" value="Unassembled WGS sequence"/>
</dbReference>
<dbReference type="Pfam" id="PF01381">
    <property type="entry name" value="HTH_3"/>
    <property type="match status" value="1"/>
</dbReference>
<name>A0ABS0TEL2_9FLAO</name>
<dbReference type="RefSeq" id="WP_198627805.1">
    <property type="nucleotide sequence ID" value="NZ_JAEHNY010000004.1"/>
</dbReference>
<evidence type="ECO:0000313" key="3">
    <source>
        <dbReference type="Proteomes" id="UP000635665"/>
    </source>
</evidence>
<protein>
    <submittedName>
        <fullName evidence="2">Helix-turn-helix transcriptional regulator</fullName>
    </submittedName>
</protein>
<dbReference type="CDD" id="cd00093">
    <property type="entry name" value="HTH_XRE"/>
    <property type="match status" value="1"/>
</dbReference>
<feature type="domain" description="HTH cro/C1-type" evidence="1">
    <location>
        <begin position="60"/>
        <end position="103"/>
    </location>
</feature>
<dbReference type="InterPro" id="IPR001387">
    <property type="entry name" value="Cro/C1-type_HTH"/>
</dbReference>
<evidence type="ECO:0000313" key="2">
    <source>
        <dbReference type="EMBL" id="MBI6119494.1"/>
    </source>
</evidence>
<keyword evidence="3" id="KW-1185">Reference proteome</keyword>
<comment type="caution">
    <text evidence="2">The sequence shown here is derived from an EMBL/GenBank/DDBJ whole genome shotgun (WGS) entry which is preliminary data.</text>
</comment>
<sequence length="159" mass="18403">MTNQTEKFKALISDKKSGWLDKAKYRQENQDWLDISFAIAVKILSSLRENKKKDIAPKNQKELSEVLDCSPQYVSKLLKGTEKLNIETISKIQKALDIKIIDNSIIKGQEEVVVKNEAKYKKQKVTQNNYTKSDNVITFNFASKEFYSNSTDYREVINE</sequence>
<dbReference type="EMBL" id="JAEHNY010000004">
    <property type="protein sequence ID" value="MBI6119494.1"/>
    <property type="molecule type" value="Genomic_DNA"/>
</dbReference>
<accession>A0ABS0TEL2</accession>